<dbReference type="EMBL" id="PYGE01000031">
    <property type="protein sequence ID" value="PSK93017.1"/>
    <property type="molecule type" value="Genomic_DNA"/>
</dbReference>
<evidence type="ECO:0000313" key="1">
    <source>
        <dbReference type="EMBL" id="PSK93017.1"/>
    </source>
</evidence>
<protein>
    <submittedName>
        <fullName evidence="1">Uncharacterized protein</fullName>
    </submittedName>
</protein>
<name>A0A2P8D739_9ACTN</name>
<dbReference type="RefSeq" id="WP_106539949.1">
    <property type="nucleotide sequence ID" value="NZ_PYGE01000031.1"/>
</dbReference>
<dbReference type="Proteomes" id="UP000243528">
    <property type="component" value="Unassembled WGS sequence"/>
</dbReference>
<reference evidence="1 2" key="1">
    <citation type="submission" date="2018-03" db="EMBL/GenBank/DDBJ databases">
        <title>Genomic Encyclopedia of Archaeal and Bacterial Type Strains, Phase II (KMG-II): from individual species to whole genera.</title>
        <authorList>
            <person name="Goeker M."/>
        </authorList>
    </citation>
    <scope>NUCLEOTIDE SEQUENCE [LARGE SCALE GENOMIC DNA]</scope>
    <source>
        <strain evidence="1 2">DSM 45211</strain>
    </source>
</reference>
<sequence length="92" mass="9952">MSAPLLPACAQRIYAQIEDSMATWAARSADPSPGSLAALRTAIDRTGDLIVELQVYRDQLHAEYTAHAVSTVDTRIDRGDTDHVRPGATSED</sequence>
<keyword evidence="2" id="KW-1185">Reference proteome</keyword>
<gene>
    <name evidence="1" type="ORF">CLV30_13144</name>
</gene>
<comment type="caution">
    <text evidence="1">The sequence shown here is derived from an EMBL/GenBank/DDBJ whole genome shotgun (WGS) entry which is preliminary data.</text>
</comment>
<dbReference type="AlphaFoldDB" id="A0A2P8D739"/>
<proteinExistence type="predicted"/>
<evidence type="ECO:0000313" key="2">
    <source>
        <dbReference type="Proteomes" id="UP000243528"/>
    </source>
</evidence>
<organism evidence="1 2">
    <name type="scientific">Haloactinopolyspora alba</name>
    <dbReference type="NCBI Taxonomy" id="648780"/>
    <lineage>
        <taxon>Bacteria</taxon>
        <taxon>Bacillati</taxon>
        <taxon>Actinomycetota</taxon>
        <taxon>Actinomycetes</taxon>
        <taxon>Jiangellales</taxon>
        <taxon>Jiangellaceae</taxon>
        <taxon>Haloactinopolyspora</taxon>
    </lineage>
</organism>
<accession>A0A2P8D739</accession>